<dbReference type="PANTHER" id="PTHR13681:SF26">
    <property type="entry name" value="SURVIVAL OF MOTOR NEURON-RELATED-SPLICING FACTOR 30"/>
    <property type="match status" value="1"/>
</dbReference>
<dbReference type="GO" id="GO:0005737">
    <property type="term" value="C:cytoplasm"/>
    <property type="evidence" value="ECO:0007669"/>
    <property type="project" value="InterPro"/>
</dbReference>
<dbReference type="SUPFAM" id="SSF63748">
    <property type="entry name" value="Tudor/PWWP/MBT"/>
    <property type="match status" value="1"/>
</dbReference>
<evidence type="ECO:0000256" key="6">
    <source>
        <dbReference type="ARBA" id="ARBA00037618"/>
    </source>
</evidence>
<dbReference type="GO" id="GO:0003723">
    <property type="term" value="F:RNA binding"/>
    <property type="evidence" value="ECO:0007669"/>
    <property type="project" value="InterPro"/>
</dbReference>
<dbReference type="CDD" id="cd21182">
    <property type="entry name" value="Tudor_SMN_SPF30-like"/>
    <property type="match status" value="1"/>
</dbReference>
<evidence type="ECO:0000313" key="11">
    <source>
        <dbReference type="EMBL" id="CAD8791792.1"/>
    </source>
</evidence>
<protein>
    <recommendedName>
        <fullName evidence="7">Survival of motor neuron-related-splicing factor 30</fullName>
    </recommendedName>
    <alternativeName>
        <fullName evidence="8">Survival motor neuron domain-containing protein 1</fullName>
    </alternativeName>
</protein>
<keyword evidence="4" id="KW-0508">mRNA splicing</keyword>
<dbReference type="InterPro" id="IPR002999">
    <property type="entry name" value="Tudor"/>
</dbReference>
<evidence type="ECO:0000256" key="5">
    <source>
        <dbReference type="ARBA" id="ARBA00023242"/>
    </source>
</evidence>
<evidence type="ECO:0000259" key="10">
    <source>
        <dbReference type="PROSITE" id="PS50304"/>
    </source>
</evidence>
<dbReference type="GO" id="GO:0016607">
    <property type="term" value="C:nuclear speck"/>
    <property type="evidence" value="ECO:0007669"/>
    <property type="project" value="UniProtKB-SubCell"/>
</dbReference>
<dbReference type="Pfam" id="PF06003">
    <property type="entry name" value="SMN_Tudor"/>
    <property type="match status" value="1"/>
</dbReference>
<evidence type="ECO:0000256" key="7">
    <source>
        <dbReference type="ARBA" id="ARBA00041083"/>
    </source>
</evidence>
<keyword evidence="4" id="KW-0747">Spliceosome</keyword>
<sequence length="311" mass="34846">MSELQSIEELEENLKVYRQQLEEIGQIILQDGEGDEDPDQELQDLYHNLEELIELNEDLLKDAIATRKSSSNIEEPILPSLAAPVASVAVTTAPELILPASLPPQVADQIRRAQAKAALLGRKPPAWAIGSKCQAIYAADGLYYDARIEGISSTGNFIVVYEGYTEKGEVPLSRIRPAPEKEEIYTGVAAPKRQRVNDSSESIEIPKWLTIKDTDDEKTKALKRKKLRSYKSKQRFHKMEQDQKEKASDWQSFLKTKGSKHRAGFFTGTRKQSIFATSTEVNSKVGVVGSGRGVTGNQKRVRQIFEKEDEE</sequence>
<reference evidence="11" key="1">
    <citation type="submission" date="2021-01" db="EMBL/GenBank/DDBJ databases">
        <authorList>
            <person name="Corre E."/>
            <person name="Pelletier E."/>
            <person name="Niang G."/>
            <person name="Scheremetjew M."/>
            <person name="Finn R."/>
            <person name="Kale V."/>
            <person name="Holt S."/>
            <person name="Cochrane G."/>
            <person name="Meng A."/>
            <person name="Brown T."/>
            <person name="Cohen L."/>
        </authorList>
    </citation>
    <scope>NUCLEOTIDE SEQUENCE</scope>
    <source>
        <strain evidence="11">SAG 63-3</strain>
    </source>
</reference>
<evidence type="ECO:0000256" key="8">
    <source>
        <dbReference type="ARBA" id="ARBA00042567"/>
    </source>
</evidence>
<evidence type="ECO:0000256" key="4">
    <source>
        <dbReference type="ARBA" id="ARBA00022728"/>
    </source>
</evidence>
<evidence type="ECO:0000256" key="9">
    <source>
        <dbReference type="SAM" id="Coils"/>
    </source>
</evidence>
<feature type="coiled-coil region" evidence="9">
    <location>
        <begin position="7"/>
        <end position="62"/>
    </location>
</feature>
<dbReference type="InterPro" id="IPR010304">
    <property type="entry name" value="SMN_Tudor"/>
</dbReference>
<dbReference type="GO" id="GO:0015030">
    <property type="term" value="C:Cajal body"/>
    <property type="evidence" value="ECO:0007669"/>
    <property type="project" value="UniProtKB-SubCell"/>
</dbReference>
<evidence type="ECO:0000256" key="2">
    <source>
        <dbReference type="ARBA" id="ARBA00004408"/>
    </source>
</evidence>
<dbReference type="GO" id="GO:0006397">
    <property type="term" value="P:mRNA processing"/>
    <property type="evidence" value="ECO:0007669"/>
    <property type="project" value="InterPro"/>
</dbReference>
<feature type="domain" description="Tudor" evidence="10">
    <location>
        <begin position="126"/>
        <end position="185"/>
    </location>
</feature>
<evidence type="ECO:0000256" key="1">
    <source>
        <dbReference type="ARBA" id="ARBA00004324"/>
    </source>
</evidence>
<dbReference type="EMBL" id="HBFM01032791">
    <property type="protein sequence ID" value="CAD8791792.1"/>
    <property type="molecule type" value="Transcribed_RNA"/>
</dbReference>
<proteinExistence type="inferred from homology"/>
<name>A0A7S0VKM0_9CHLO</name>
<comment type="function">
    <text evidence="6">Involved in spliceosome assembly.</text>
</comment>
<dbReference type="SMART" id="SM00333">
    <property type="entry name" value="TUDOR"/>
    <property type="match status" value="1"/>
</dbReference>
<keyword evidence="4" id="KW-0507">mRNA processing</keyword>
<comment type="subcellular location">
    <subcellularLocation>
        <location evidence="1">Nucleus speckle</location>
    </subcellularLocation>
    <subcellularLocation>
        <location evidence="2">Nucleus</location>
        <location evidence="2">Cajal body</location>
    </subcellularLocation>
</comment>
<dbReference type="GO" id="GO:0005681">
    <property type="term" value="C:spliceosomal complex"/>
    <property type="evidence" value="ECO:0007669"/>
    <property type="project" value="UniProtKB-KW"/>
</dbReference>
<dbReference type="Gene3D" id="2.30.30.140">
    <property type="match status" value="1"/>
</dbReference>
<comment type="similarity">
    <text evidence="3">Belongs to the SMN family.</text>
</comment>
<dbReference type="PROSITE" id="PS50304">
    <property type="entry name" value="TUDOR"/>
    <property type="match status" value="1"/>
</dbReference>
<dbReference type="AlphaFoldDB" id="A0A7S0VKM0"/>
<evidence type="ECO:0000256" key="3">
    <source>
        <dbReference type="ARBA" id="ARBA00005371"/>
    </source>
</evidence>
<dbReference type="PANTHER" id="PTHR13681">
    <property type="entry name" value="SURVIVAL OF MOTOR NEURON-RELATED-SPLICING FACTOR 30-RELATED"/>
    <property type="match status" value="1"/>
</dbReference>
<gene>
    <name evidence="11" type="ORF">PPAR00522_LOCUS21455</name>
</gene>
<keyword evidence="5" id="KW-0539">Nucleus</keyword>
<keyword evidence="9" id="KW-0175">Coiled coil</keyword>
<organism evidence="11">
    <name type="scientific">Polytomella parva</name>
    <dbReference type="NCBI Taxonomy" id="51329"/>
    <lineage>
        <taxon>Eukaryota</taxon>
        <taxon>Viridiplantae</taxon>
        <taxon>Chlorophyta</taxon>
        <taxon>core chlorophytes</taxon>
        <taxon>Chlorophyceae</taxon>
        <taxon>CS clade</taxon>
        <taxon>Chlamydomonadales</taxon>
        <taxon>Chlamydomonadaceae</taxon>
        <taxon>Polytomella</taxon>
    </lineage>
</organism>
<accession>A0A7S0VKM0</accession>